<dbReference type="Proteomes" id="UP000054560">
    <property type="component" value="Unassembled WGS sequence"/>
</dbReference>
<reference evidence="1 2" key="1">
    <citation type="submission" date="2011-02" db="EMBL/GenBank/DDBJ databases">
        <title>The Genome Sequence of Sphaeroforma arctica JP610.</title>
        <authorList>
            <consortium name="The Broad Institute Genome Sequencing Platform"/>
            <person name="Russ C."/>
            <person name="Cuomo C."/>
            <person name="Young S.K."/>
            <person name="Zeng Q."/>
            <person name="Gargeya S."/>
            <person name="Alvarado L."/>
            <person name="Berlin A."/>
            <person name="Chapman S.B."/>
            <person name="Chen Z."/>
            <person name="Freedman E."/>
            <person name="Gellesch M."/>
            <person name="Goldberg J."/>
            <person name="Griggs A."/>
            <person name="Gujja S."/>
            <person name="Heilman E."/>
            <person name="Heiman D."/>
            <person name="Howarth C."/>
            <person name="Mehta T."/>
            <person name="Neiman D."/>
            <person name="Pearson M."/>
            <person name="Roberts A."/>
            <person name="Saif S."/>
            <person name="Shea T."/>
            <person name="Shenoy N."/>
            <person name="Sisk P."/>
            <person name="Stolte C."/>
            <person name="Sykes S."/>
            <person name="White J."/>
            <person name="Yandava C."/>
            <person name="Burger G."/>
            <person name="Gray M.W."/>
            <person name="Holland P.W.H."/>
            <person name="King N."/>
            <person name="Lang F.B.F."/>
            <person name="Roger A.J."/>
            <person name="Ruiz-Trillo I."/>
            <person name="Haas B."/>
            <person name="Nusbaum C."/>
            <person name="Birren B."/>
        </authorList>
    </citation>
    <scope>NUCLEOTIDE SEQUENCE [LARGE SCALE GENOMIC DNA]</scope>
    <source>
        <strain evidence="1 2">JP610</strain>
    </source>
</reference>
<name>A0A0L0FB86_9EUKA</name>
<gene>
    <name evidence="1" type="ORF">SARC_13422</name>
</gene>
<evidence type="ECO:0000313" key="2">
    <source>
        <dbReference type="Proteomes" id="UP000054560"/>
    </source>
</evidence>
<proteinExistence type="predicted"/>
<organism evidence="1 2">
    <name type="scientific">Sphaeroforma arctica JP610</name>
    <dbReference type="NCBI Taxonomy" id="667725"/>
    <lineage>
        <taxon>Eukaryota</taxon>
        <taxon>Ichthyosporea</taxon>
        <taxon>Ichthyophonida</taxon>
        <taxon>Sphaeroforma</taxon>
    </lineage>
</organism>
<dbReference type="EMBL" id="KQ244865">
    <property type="protein sequence ID" value="KNC74020.1"/>
    <property type="molecule type" value="Genomic_DNA"/>
</dbReference>
<sequence>MGLMRTEPQYEKVAMTNLRVIHDSVNVFLQQLYTKNLRQNYKYTGLARVLEYMCNDRIHAASPAMTDAPTVQAVSQGNRYAMDGTLAALYNLRVQIKNQRKENKTSQKDL</sequence>
<evidence type="ECO:0000313" key="1">
    <source>
        <dbReference type="EMBL" id="KNC74020.1"/>
    </source>
</evidence>
<protein>
    <submittedName>
        <fullName evidence="1">Uncharacterized protein</fullName>
    </submittedName>
</protein>
<dbReference type="RefSeq" id="XP_014147922.1">
    <property type="nucleotide sequence ID" value="XM_014292447.1"/>
</dbReference>
<keyword evidence="2" id="KW-1185">Reference proteome</keyword>
<accession>A0A0L0FB86</accession>
<dbReference type="GeneID" id="25913926"/>
<dbReference type="AlphaFoldDB" id="A0A0L0FB86"/>